<comment type="caution">
    <text evidence="2">The sequence shown here is derived from an EMBL/GenBank/DDBJ whole genome shotgun (WGS) entry which is preliminary data.</text>
</comment>
<accession>A0ABV9W4J6</accession>
<dbReference type="InterPro" id="IPR011600">
    <property type="entry name" value="Pept_C14_caspase"/>
</dbReference>
<gene>
    <name evidence="2" type="ORF">ACFPIJ_33675</name>
</gene>
<evidence type="ECO:0000313" key="2">
    <source>
        <dbReference type="EMBL" id="MFC5002765.1"/>
    </source>
</evidence>
<dbReference type="RefSeq" id="WP_380121160.1">
    <property type="nucleotide sequence ID" value="NZ_JBHSIU010000045.1"/>
</dbReference>
<feature type="domain" description="Peptidase C14 caspase" evidence="1">
    <location>
        <begin position="5"/>
        <end position="140"/>
    </location>
</feature>
<reference evidence="3" key="1">
    <citation type="journal article" date="2019" name="Int. J. Syst. Evol. Microbiol.">
        <title>The Global Catalogue of Microorganisms (GCM) 10K type strain sequencing project: providing services to taxonomists for standard genome sequencing and annotation.</title>
        <authorList>
            <consortium name="The Broad Institute Genomics Platform"/>
            <consortium name="The Broad Institute Genome Sequencing Center for Infectious Disease"/>
            <person name="Wu L."/>
            <person name="Ma J."/>
        </authorList>
    </citation>
    <scope>NUCLEOTIDE SEQUENCE [LARGE SCALE GENOMIC DNA]</scope>
    <source>
        <strain evidence="3">CGMCC 4.7152</strain>
    </source>
</reference>
<dbReference type="Gene3D" id="3.40.50.1460">
    <property type="match status" value="1"/>
</dbReference>
<evidence type="ECO:0000259" key="1">
    <source>
        <dbReference type="Pfam" id="PF00656"/>
    </source>
</evidence>
<dbReference type="InterPro" id="IPR050452">
    <property type="entry name" value="Metacaspase"/>
</dbReference>
<protein>
    <submittedName>
        <fullName evidence="2">Caspase family protein</fullName>
    </submittedName>
</protein>
<dbReference type="PANTHER" id="PTHR48104:SF30">
    <property type="entry name" value="METACASPASE-1"/>
    <property type="match status" value="1"/>
</dbReference>
<sequence>MTDRALVIASQILGLFGCHNDADLAVDVLKSRGFEVTSLREDTATRAGVLEAFEALIRETQPGDGVVVYYSGHGGRATTDLPGAPSELRFLLPTDVAESGPEDFRGILADELSVLLWRLTLQSPNVTAILDCCYSSRMARGEEGPRARGWEEDWPVAAVTRRWQDAADAFGRLAAASPDAPWNDANPDAVRIVACGSLELAMEGWSRELRRSHGYLTAALMPILRDDPYVTWAEAIDRARPPIMTRNPLQRPEAAGPADRLAFTTTVRMAERPHPVRVDMVTGQAWIDGARVHGIRTGDELLLSAAGRLPDEAAHIVRVSRLEGAAAALTAPSGVTIEGVAHPWRSTGQDMCVRVATVDDAAVATLTSIPGVRVVTEGDEAAIVTVSAGYLLHDGAGLLLHRDPLLGLDRLRRFVDGLVTSARLRSLGDEPGDLDAPVELRLDGAAGPVTDGAVLHPGDRIRIAVTSSPDASAAVYASVLDVGLAGRVTILNDAEPAGMALAPGSSRAIGERPGGRGPGLPLVWPATVPADAARCETLVAVFSDAPQDLRRLAQERASERGGPGAGGTLAALLRSGTREFRTGTETARFAIRQVTFVLCPGGTACACGM</sequence>
<dbReference type="Pfam" id="PF00656">
    <property type="entry name" value="Peptidase_C14"/>
    <property type="match status" value="1"/>
</dbReference>
<dbReference type="EMBL" id="JBHSIU010000045">
    <property type="protein sequence ID" value="MFC5002765.1"/>
    <property type="molecule type" value="Genomic_DNA"/>
</dbReference>
<dbReference type="InterPro" id="IPR029030">
    <property type="entry name" value="Caspase-like_dom_sf"/>
</dbReference>
<dbReference type="Proteomes" id="UP001595912">
    <property type="component" value="Unassembled WGS sequence"/>
</dbReference>
<proteinExistence type="predicted"/>
<dbReference type="PANTHER" id="PTHR48104">
    <property type="entry name" value="METACASPASE-4"/>
    <property type="match status" value="1"/>
</dbReference>
<dbReference type="SUPFAM" id="SSF52129">
    <property type="entry name" value="Caspase-like"/>
    <property type="match status" value="1"/>
</dbReference>
<dbReference type="PROSITE" id="PS51257">
    <property type="entry name" value="PROKAR_LIPOPROTEIN"/>
    <property type="match status" value="1"/>
</dbReference>
<keyword evidence="3" id="KW-1185">Reference proteome</keyword>
<name>A0ABV9W4J6_9ACTN</name>
<evidence type="ECO:0000313" key="3">
    <source>
        <dbReference type="Proteomes" id="UP001595912"/>
    </source>
</evidence>
<organism evidence="2 3">
    <name type="scientific">Dactylosporangium cerinum</name>
    <dbReference type="NCBI Taxonomy" id="1434730"/>
    <lineage>
        <taxon>Bacteria</taxon>
        <taxon>Bacillati</taxon>
        <taxon>Actinomycetota</taxon>
        <taxon>Actinomycetes</taxon>
        <taxon>Micromonosporales</taxon>
        <taxon>Micromonosporaceae</taxon>
        <taxon>Dactylosporangium</taxon>
    </lineage>
</organism>